<evidence type="ECO:0000313" key="2">
    <source>
        <dbReference type="Proteomes" id="UP000667802"/>
    </source>
</evidence>
<dbReference type="CDD" id="cd03801">
    <property type="entry name" value="GT4_PimA-like"/>
    <property type="match status" value="1"/>
</dbReference>
<dbReference type="PANTHER" id="PTHR12526">
    <property type="entry name" value="GLYCOSYLTRANSFERASE"/>
    <property type="match status" value="1"/>
</dbReference>
<proteinExistence type="predicted"/>
<dbReference type="RefSeq" id="WP_208345385.1">
    <property type="nucleotide sequence ID" value="NZ_CAWQFN010000654.1"/>
</dbReference>
<dbReference type="PANTHER" id="PTHR12526:SF590">
    <property type="entry name" value="ALPHA-MALTOSE-1-PHOSPHATE SYNTHASE"/>
    <property type="match status" value="1"/>
</dbReference>
<sequence>MYWTVAAPQFNQYNLPNEPWLTKFVPGDRHELNIVPRPVPLQNWHNKKSSVTGPRDWLIYWEHGFKAMKSTEGGVITLFPQLPAVIGIQQCITGKRIPVVAWQFNIGSYYSGVKRKLAQLSLNKIDYFIVHTRREVDIYHKWLGIPLNRIEFIPIHEKELPVTAPENTTNPFIVSLGSAHRDFPTLFQAVEKLKIPTVVGSSPKALQGLTIPPGVKTPFGIDRIECLRIAHEARLSVVPLLPKPQAIGAGIVTIIEAMHMGRAVIATRCLGAEDYVQHGETGLLVEPGSVDELMDAIALLWNDSALRNKLAQRAKDYAQKHFSCEAAGAALGRILDKVADKAGMY</sequence>
<dbReference type="Proteomes" id="UP000667802">
    <property type="component" value="Unassembled WGS sequence"/>
</dbReference>
<protein>
    <submittedName>
        <fullName evidence="1">Glycosyltransferase family 4 protein</fullName>
    </submittedName>
</protein>
<name>A0AAP5M4Q6_9CYAN</name>
<evidence type="ECO:0000313" key="1">
    <source>
        <dbReference type="EMBL" id="MDR9895056.1"/>
    </source>
</evidence>
<dbReference type="Gene3D" id="3.40.50.2000">
    <property type="entry name" value="Glycogen Phosphorylase B"/>
    <property type="match status" value="1"/>
</dbReference>
<dbReference type="EMBL" id="JAALHA020000004">
    <property type="protein sequence ID" value="MDR9895056.1"/>
    <property type="molecule type" value="Genomic_DNA"/>
</dbReference>
<dbReference type="AlphaFoldDB" id="A0AAP5M4Q6"/>
<dbReference type="Pfam" id="PF13692">
    <property type="entry name" value="Glyco_trans_1_4"/>
    <property type="match status" value="1"/>
</dbReference>
<organism evidence="1 2">
    <name type="scientific">Aetokthonos hydrillicola Thurmond2011</name>
    <dbReference type="NCBI Taxonomy" id="2712845"/>
    <lineage>
        <taxon>Bacteria</taxon>
        <taxon>Bacillati</taxon>
        <taxon>Cyanobacteriota</taxon>
        <taxon>Cyanophyceae</taxon>
        <taxon>Nostocales</taxon>
        <taxon>Hapalosiphonaceae</taxon>
        <taxon>Aetokthonos</taxon>
    </lineage>
</organism>
<comment type="caution">
    <text evidence="1">The sequence shown here is derived from an EMBL/GenBank/DDBJ whole genome shotgun (WGS) entry which is preliminary data.</text>
</comment>
<dbReference type="GO" id="GO:0016757">
    <property type="term" value="F:glycosyltransferase activity"/>
    <property type="evidence" value="ECO:0007669"/>
    <property type="project" value="TreeGrafter"/>
</dbReference>
<keyword evidence="2" id="KW-1185">Reference proteome</keyword>
<dbReference type="SUPFAM" id="SSF53756">
    <property type="entry name" value="UDP-Glycosyltransferase/glycogen phosphorylase"/>
    <property type="match status" value="1"/>
</dbReference>
<accession>A0AAP5M4Q6</accession>
<reference evidence="2" key="1">
    <citation type="journal article" date="2021" name="Science">
        <title>Hunting the eagle killer: A cyanobacterial neurotoxin causes vacuolar myelinopathy.</title>
        <authorList>
            <person name="Breinlinger S."/>
            <person name="Phillips T.J."/>
            <person name="Haram B.N."/>
            <person name="Mares J."/>
            <person name="Martinez Yerena J.A."/>
            <person name="Hrouzek P."/>
            <person name="Sobotka R."/>
            <person name="Henderson W.M."/>
            <person name="Schmieder P."/>
            <person name="Williams S.M."/>
            <person name="Lauderdale J.D."/>
            <person name="Wilde H.D."/>
            <person name="Gerrin W."/>
            <person name="Kust A."/>
            <person name="Washington J.W."/>
            <person name="Wagner C."/>
            <person name="Geier B."/>
            <person name="Liebeke M."/>
            <person name="Enke H."/>
            <person name="Niedermeyer T.H.J."/>
            <person name="Wilde S.B."/>
        </authorList>
    </citation>
    <scope>NUCLEOTIDE SEQUENCE [LARGE SCALE GENOMIC DNA]</scope>
    <source>
        <strain evidence="2">Thurmond2011</strain>
    </source>
</reference>
<gene>
    <name evidence="1" type="ORF">G7B40_010825</name>
</gene>